<protein>
    <submittedName>
        <fullName evidence="2">Mammalian cell entry protein</fullName>
    </submittedName>
</protein>
<dbReference type="PANTHER" id="PTHR33371:SF4">
    <property type="entry name" value="INTERMEMBRANE PHOSPHOLIPID TRANSPORT SYSTEM BINDING PROTEIN MLAD"/>
    <property type="match status" value="1"/>
</dbReference>
<dbReference type="InterPro" id="IPR003399">
    <property type="entry name" value="Mce/MlaD"/>
</dbReference>
<reference evidence="2 3" key="1">
    <citation type="submission" date="2016-12" db="EMBL/GenBank/DDBJ databases">
        <title>The new phylogeny of genus Mycobacterium.</title>
        <authorList>
            <person name="Tortoli E."/>
            <person name="Trovato A."/>
            <person name="Cirillo D.M."/>
        </authorList>
    </citation>
    <scope>NUCLEOTIDE SEQUENCE [LARGE SCALE GENOMIC DNA]</scope>
    <source>
        <strain evidence="2 3">DSM 45069</strain>
    </source>
</reference>
<sequence length="308" mass="33286">MNVNNLPQPGNSYSDGYDVTIEFSNTLNLPERAKVMMDGTPVGVVTKIESTAQEVDVTARIGRGVVVPSNIHAALQQATVLGDIYIALDRPETGASVPVLRPGGTIPISATTSPPQLEDTIASLANFVSSGSIQRMQNTIIGLNRVSPHNNEGVRKVASRVATDLGDLANNVDLVDKWLTDVSGTAQVMHDRGGYWDDMLSPEGLLGNYRTQIMATYLSTAIPSIGSIYRGGFWLVPLIESLANAMGAVQQSKWVIDDEVPRWQKLFTDYFLPQDKYPAMNITSIQGPDGRELLGSVQQVLSMLGATR</sequence>
<evidence type="ECO:0000259" key="1">
    <source>
        <dbReference type="Pfam" id="PF02470"/>
    </source>
</evidence>
<dbReference type="Pfam" id="PF02470">
    <property type="entry name" value="MlaD"/>
    <property type="match status" value="1"/>
</dbReference>
<dbReference type="InterPro" id="IPR052336">
    <property type="entry name" value="MlaD_Phospholipid_Transporter"/>
</dbReference>
<gene>
    <name evidence="2" type="ORF">BST14_17800</name>
</gene>
<accession>A0A1W9ZD66</accession>
<dbReference type="EMBL" id="MVHG01000048">
    <property type="protein sequence ID" value="ORA11980.1"/>
    <property type="molecule type" value="Genomic_DNA"/>
</dbReference>
<name>A0A1W9ZD66_MYCAI</name>
<comment type="caution">
    <text evidence="2">The sequence shown here is derived from an EMBL/GenBank/DDBJ whole genome shotgun (WGS) entry which is preliminary data.</text>
</comment>
<evidence type="ECO:0000313" key="2">
    <source>
        <dbReference type="EMBL" id="ORA11980.1"/>
    </source>
</evidence>
<dbReference type="OrthoDB" id="4368973at2"/>
<keyword evidence="3" id="KW-1185">Reference proteome</keyword>
<evidence type="ECO:0000313" key="3">
    <source>
        <dbReference type="Proteomes" id="UP000192707"/>
    </source>
</evidence>
<organism evidence="2 3">
    <name type="scientific">Mycobacterium arosiense ATCC BAA-1401 = DSM 45069</name>
    <dbReference type="NCBI Taxonomy" id="1265311"/>
    <lineage>
        <taxon>Bacteria</taxon>
        <taxon>Bacillati</taxon>
        <taxon>Actinomycetota</taxon>
        <taxon>Actinomycetes</taxon>
        <taxon>Mycobacteriales</taxon>
        <taxon>Mycobacteriaceae</taxon>
        <taxon>Mycobacterium</taxon>
        <taxon>Mycobacterium avium complex (MAC)</taxon>
    </lineage>
</organism>
<dbReference type="Proteomes" id="UP000192707">
    <property type="component" value="Unassembled WGS sequence"/>
</dbReference>
<dbReference type="PANTHER" id="PTHR33371">
    <property type="entry name" value="INTERMEMBRANE PHOSPHOLIPID TRANSPORT SYSTEM BINDING PROTEIN MLAD-RELATED"/>
    <property type="match status" value="1"/>
</dbReference>
<proteinExistence type="predicted"/>
<feature type="domain" description="Mce/MlaD" evidence="1">
    <location>
        <begin position="15"/>
        <end position="90"/>
    </location>
</feature>
<dbReference type="AlphaFoldDB" id="A0A1W9ZD66"/>